<evidence type="ECO:0000256" key="5">
    <source>
        <dbReference type="ARBA" id="ARBA00022779"/>
    </source>
</evidence>
<dbReference type="GO" id="GO:0006935">
    <property type="term" value="P:chemotaxis"/>
    <property type="evidence" value="ECO:0007669"/>
    <property type="project" value="UniProtKB-KW"/>
</dbReference>
<keyword evidence="4" id="KW-0812">Transmembrane</keyword>
<keyword evidence="7" id="KW-0472">Membrane</keyword>
<evidence type="ECO:0000256" key="6">
    <source>
        <dbReference type="ARBA" id="ARBA00022989"/>
    </source>
</evidence>
<evidence type="ECO:0000256" key="7">
    <source>
        <dbReference type="ARBA" id="ARBA00023136"/>
    </source>
</evidence>
<keyword evidence="3" id="KW-0145">Chemotaxis</keyword>
<sequence>MLRDAINSVLRAKKAKDFTPKGTEDIKLEILNRINPMFKEGRCESIYFNEILVQ</sequence>
<accession>A0A645EMU7</accession>
<organism evidence="8">
    <name type="scientific">bioreactor metagenome</name>
    <dbReference type="NCBI Taxonomy" id="1076179"/>
    <lineage>
        <taxon>unclassified sequences</taxon>
        <taxon>metagenomes</taxon>
        <taxon>ecological metagenomes</taxon>
    </lineage>
</organism>
<evidence type="ECO:0000256" key="3">
    <source>
        <dbReference type="ARBA" id="ARBA00022500"/>
    </source>
</evidence>
<dbReference type="GO" id="GO:0009425">
    <property type="term" value="C:bacterial-type flagellum basal body"/>
    <property type="evidence" value="ECO:0007669"/>
    <property type="project" value="InterPro"/>
</dbReference>
<evidence type="ECO:0000256" key="4">
    <source>
        <dbReference type="ARBA" id="ARBA00022692"/>
    </source>
</evidence>
<dbReference type="AlphaFoldDB" id="A0A645EMU7"/>
<dbReference type="GO" id="GO:0005886">
    <property type="term" value="C:plasma membrane"/>
    <property type="evidence" value="ECO:0007669"/>
    <property type="project" value="UniProtKB-SubCell"/>
</dbReference>
<evidence type="ECO:0008006" key="9">
    <source>
        <dbReference type="Google" id="ProtNLM"/>
    </source>
</evidence>
<dbReference type="EMBL" id="VSSQ01048549">
    <property type="protein sequence ID" value="MPN02592.1"/>
    <property type="molecule type" value="Genomic_DNA"/>
</dbReference>
<proteinExistence type="predicted"/>
<reference evidence="8" key="1">
    <citation type="submission" date="2019-08" db="EMBL/GenBank/DDBJ databases">
        <authorList>
            <person name="Kucharzyk K."/>
            <person name="Murdoch R.W."/>
            <person name="Higgins S."/>
            <person name="Loffler F."/>
        </authorList>
    </citation>
    <scope>NUCLEOTIDE SEQUENCE</scope>
</reference>
<gene>
    <name evidence="8" type="ORF">SDC9_149808</name>
</gene>
<comment type="caution">
    <text evidence="8">The sequence shown here is derived from an EMBL/GenBank/DDBJ whole genome shotgun (WGS) entry which is preliminary data.</text>
</comment>
<keyword evidence="2" id="KW-1003">Cell membrane</keyword>
<evidence type="ECO:0000256" key="1">
    <source>
        <dbReference type="ARBA" id="ARBA00004162"/>
    </source>
</evidence>
<protein>
    <recommendedName>
        <fullName evidence="9">Flagellar protein FliL</fullName>
    </recommendedName>
</protein>
<dbReference type="Pfam" id="PF03748">
    <property type="entry name" value="FliL"/>
    <property type="match status" value="1"/>
</dbReference>
<keyword evidence="5" id="KW-0283">Flagellar rotation</keyword>
<name>A0A645EMU7_9ZZZZ</name>
<keyword evidence="6" id="KW-1133">Transmembrane helix</keyword>
<evidence type="ECO:0000313" key="8">
    <source>
        <dbReference type="EMBL" id="MPN02592.1"/>
    </source>
</evidence>
<dbReference type="GO" id="GO:0071973">
    <property type="term" value="P:bacterial-type flagellum-dependent cell motility"/>
    <property type="evidence" value="ECO:0007669"/>
    <property type="project" value="InterPro"/>
</dbReference>
<dbReference type="InterPro" id="IPR005503">
    <property type="entry name" value="FliL"/>
</dbReference>
<comment type="subcellular location">
    <subcellularLocation>
        <location evidence="1">Cell membrane</location>
        <topology evidence="1">Single-pass membrane protein</topology>
    </subcellularLocation>
</comment>
<evidence type="ECO:0000256" key="2">
    <source>
        <dbReference type="ARBA" id="ARBA00022475"/>
    </source>
</evidence>